<comment type="caution">
    <text evidence="1">The sequence shown here is derived from an EMBL/GenBank/DDBJ whole genome shotgun (WGS) entry which is preliminary data.</text>
</comment>
<evidence type="ECO:0000313" key="1">
    <source>
        <dbReference type="EMBL" id="OQD85810.1"/>
    </source>
</evidence>
<protein>
    <submittedName>
        <fullName evidence="1">Uncharacterized protein</fullName>
    </submittedName>
</protein>
<dbReference type="Proteomes" id="UP000191672">
    <property type="component" value="Unassembled WGS sequence"/>
</dbReference>
<proteinExistence type="predicted"/>
<organism evidence="1 2">
    <name type="scientific">Penicillium antarcticum</name>
    <dbReference type="NCBI Taxonomy" id="416450"/>
    <lineage>
        <taxon>Eukaryota</taxon>
        <taxon>Fungi</taxon>
        <taxon>Dikarya</taxon>
        <taxon>Ascomycota</taxon>
        <taxon>Pezizomycotina</taxon>
        <taxon>Eurotiomycetes</taxon>
        <taxon>Eurotiomycetidae</taxon>
        <taxon>Eurotiales</taxon>
        <taxon>Aspergillaceae</taxon>
        <taxon>Penicillium</taxon>
    </lineage>
</organism>
<sequence length="35" mass="4001">MSVTMSVTMLVSSHDEQNNVNVRMQNAKSYAYNCF</sequence>
<reference evidence="2" key="1">
    <citation type="journal article" date="2017" name="Nat. Microbiol.">
        <title>Global analysis of biosynthetic gene clusters reveals vast potential of secondary metabolite production in Penicillium species.</title>
        <authorList>
            <person name="Nielsen J.C."/>
            <person name="Grijseels S."/>
            <person name="Prigent S."/>
            <person name="Ji B."/>
            <person name="Dainat J."/>
            <person name="Nielsen K.F."/>
            <person name="Frisvad J.C."/>
            <person name="Workman M."/>
            <person name="Nielsen J."/>
        </authorList>
    </citation>
    <scope>NUCLEOTIDE SEQUENCE [LARGE SCALE GENOMIC DNA]</scope>
    <source>
        <strain evidence="2">IBT 31811</strain>
    </source>
</reference>
<dbReference type="AlphaFoldDB" id="A0A1V6Q9A2"/>
<name>A0A1V6Q9A2_9EURO</name>
<dbReference type="EMBL" id="MDYN01000009">
    <property type="protein sequence ID" value="OQD85810.1"/>
    <property type="molecule type" value="Genomic_DNA"/>
</dbReference>
<evidence type="ECO:0000313" key="2">
    <source>
        <dbReference type="Proteomes" id="UP000191672"/>
    </source>
</evidence>
<accession>A0A1V6Q9A2</accession>
<keyword evidence="2" id="KW-1185">Reference proteome</keyword>
<gene>
    <name evidence="1" type="ORF">PENANT_c009G00947</name>
</gene>